<sequence length="495" mass="52610">MGRGRRAAGGAARRRGDGRGRRARAGAGTMASKCPKCDKTVYFAEKVSSLGKDWHKFCLKCERCNKTLTPGGHAEHDGKPFCHKPCYATLFGPKGVNIGGAGSYIYDKPSAEGPQVTGPIEVPVVRAEERKASGPPKGPSKASSVTTFTGEPNMCPRCNKRVYFAEKVTSLGKDWHRPCLRCERCGKTLTPGGHAEVRARAGVWGGTAGGCCPPAARGEACRCRAWASTEARGAWASTQRAAGRGFEILKAAAGRGVCGGGRCGTRRPPPFRPQHDGQPYCHKPCYGILFGPKGECRQEGWGWGWGWGAPPHPAPRHLAASPRRSEHWSRGQLHLRQRPRGQSSALGRGPVRLPPACSGARCSAPGAAAAQPGPARPACRPRARCRGWRPACPRLLLWPPLALLCPHGLCPSSVCLVSLLCVSRVPVCPWPRWVSLGWPPHTPPLAAPGLPHSITSASLASDGHSHALHGVPRGAPRASVRSPPPTSRTALQTLV</sequence>
<evidence type="ECO:0000313" key="12">
    <source>
        <dbReference type="Ensembl" id="ENSCAFP00000062641.1"/>
    </source>
</evidence>
<keyword evidence="1" id="KW-0597">Phosphoprotein</keyword>
<dbReference type="SMART" id="SM00132">
    <property type="entry name" value="LIM"/>
    <property type="match status" value="2"/>
</dbReference>
<evidence type="ECO:0000256" key="4">
    <source>
        <dbReference type="ARBA" id="ARBA00022833"/>
    </source>
</evidence>
<proteinExistence type="predicted"/>
<evidence type="ECO:0000256" key="9">
    <source>
        <dbReference type="PROSITE-ProRule" id="PRU00125"/>
    </source>
</evidence>
<feature type="domain" description="LIM zinc-binding" evidence="11">
    <location>
        <begin position="32"/>
        <end position="93"/>
    </location>
</feature>
<feature type="region of interest" description="Disordered" evidence="10">
    <location>
        <begin position="314"/>
        <end position="350"/>
    </location>
</feature>
<feature type="region of interest" description="Disordered" evidence="10">
    <location>
        <begin position="1"/>
        <end position="27"/>
    </location>
</feature>
<reference evidence="12" key="2">
    <citation type="submission" date="2025-08" db="UniProtKB">
        <authorList>
            <consortium name="Ensembl"/>
        </authorList>
    </citation>
    <scope>IDENTIFICATION</scope>
</reference>
<evidence type="ECO:0000256" key="5">
    <source>
        <dbReference type="ARBA" id="ARBA00022990"/>
    </source>
</evidence>
<dbReference type="CDD" id="cd09401">
    <property type="entry name" value="LIM_TLP_like"/>
    <property type="match status" value="1"/>
</dbReference>
<dbReference type="InterPro" id="IPR001781">
    <property type="entry name" value="Znf_LIM"/>
</dbReference>
<evidence type="ECO:0000256" key="7">
    <source>
        <dbReference type="ARBA" id="ARBA00038732"/>
    </source>
</evidence>
<evidence type="ECO:0000259" key="11">
    <source>
        <dbReference type="PROSITE" id="PS50023"/>
    </source>
</evidence>
<dbReference type="Proteomes" id="UP000002254">
    <property type="component" value="Chromosome 8"/>
</dbReference>
<dbReference type="Pfam" id="PF00412">
    <property type="entry name" value="LIM"/>
    <property type="match status" value="2"/>
</dbReference>
<feature type="region of interest" description="Disordered" evidence="10">
    <location>
        <begin position="462"/>
        <end position="495"/>
    </location>
</feature>
<evidence type="ECO:0000313" key="13">
    <source>
        <dbReference type="Proteomes" id="UP000002254"/>
    </source>
</evidence>
<evidence type="ECO:0000256" key="2">
    <source>
        <dbReference type="ARBA" id="ARBA00022723"/>
    </source>
</evidence>
<dbReference type="Gene3D" id="2.10.110.10">
    <property type="entry name" value="Cysteine Rich Protein"/>
    <property type="match status" value="2"/>
</dbReference>
<dbReference type="PROSITE" id="PS00478">
    <property type="entry name" value="LIM_DOMAIN_1"/>
    <property type="match status" value="2"/>
</dbReference>
<dbReference type="PROSITE" id="PS50023">
    <property type="entry name" value="LIM_DOMAIN_2"/>
    <property type="match status" value="2"/>
</dbReference>
<dbReference type="GO" id="GO:0046872">
    <property type="term" value="F:metal ion binding"/>
    <property type="evidence" value="ECO:0007669"/>
    <property type="project" value="UniProtKB-KW"/>
</dbReference>
<reference evidence="12 13" key="1">
    <citation type="journal article" date="2005" name="Nature">
        <title>Genome sequence, comparative analysis and haplotype structure of the domestic dog.</title>
        <authorList>
            <consortium name="Broad Sequencing Platform"/>
            <person name="Lindblad-Toh K."/>
            <person name="Wade C.M."/>
            <person name="Mikkelsen T.S."/>
            <person name="Karlsson E.K."/>
            <person name="Jaffe D.B."/>
            <person name="Kamal M."/>
            <person name="Clamp M."/>
            <person name="Chang J.L."/>
            <person name="Kulbokas E.J. III"/>
            <person name="Zody M.C."/>
            <person name="Mauceli E."/>
            <person name="Xie X."/>
            <person name="Breen M."/>
            <person name="Wayne R.K."/>
            <person name="Ostrander E.A."/>
            <person name="Ponting C.P."/>
            <person name="Galibert F."/>
            <person name="Smith D.R."/>
            <person name="DeJong P.J."/>
            <person name="Kirkness E."/>
            <person name="Alvarez P."/>
            <person name="Biagi T."/>
            <person name="Brockman W."/>
            <person name="Butler J."/>
            <person name="Chin C.W."/>
            <person name="Cook A."/>
            <person name="Cuff J."/>
            <person name="Daly M.J."/>
            <person name="DeCaprio D."/>
            <person name="Gnerre S."/>
            <person name="Grabherr M."/>
            <person name="Kellis M."/>
            <person name="Kleber M."/>
            <person name="Bardeleben C."/>
            <person name="Goodstadt L."/>
            <person name="Heger A."/>
            <person name="Hitte C."/>
            <person name="Kim L."/>
            <person name="Koepfli K.P."/>
            <person name="Parker H.G."/>
            <person name="Pollinger J.P."/>
            <person name="Searle S.M."/>
            <person name="Sutter N.B."/>
            <person name="Thomas R."/>
            <person name="Webber C."/>
            <person name="Baldwin J."/>
            <person name="Abebe A."/>
            <person name="Abouelleil A."/>
            <person name="Aftuck L."/>
            <person name="Ait-Zahra M."/>
            <person name="Aldredge T."/>
            <person name="Allen N."/>
            <person name="An P."/>
            <person name="Anderson S."/>
            <person name="Antoine C."/>
            <person name="Arachchi H."/>
            <person name="Aslam A."/>
            <person name="Ayotte L."/>
            <person name="Bachantsang P."/>
            <person name="Barry A."/>
            <person name="Bayul T."/>
            <person name="Benamara M."/>
            <person name="Berlin A."/>
            <person name="Bessette D."/>
            <person name="Blitshteyn B."/>
            <person name="Bloom T."/>
            <person name="Blye J."/>
            <person name="Boguslavskiy L."/>
            <person name="Bonnet C."/>
            <person name="Boukhgalter B."/>
            <person name="Brown A."/>
            <person name="Cahill P."/>
            <person name="Calixte N."/>
            <person name="Camarata J."/>
            <person name="Cheshatsang Y."/>
            <person name="Chu J."/>
            <person name="Citroen M."/>
            <person name="Collymore A."/>
            <person name="Cooke P."/>
            <person name="Dawoe T."/>
            <person name="Daza R."/>
            <person name="Decktor K."/>
            <person name="DeGray S."/>
            <person name="Dhargay N."/>
            <person name="Dooley K."/>
            <person name="Dooley K."/>
            <person name="Dorje P."/>
            <person name="Dorjee K."/>
            <person name="Dorris L."/>
            <person name="Duffey N."/>
            <person name="Dupes A."/>
            <person name="Egbiremolen O."/>
            <person name="Elong R."/>
            <person name="Falk J."/>
            <person name="Farina A."/>
            <person name="Faro S."/>
            <person name="Ferguson D."/>
            <person name="Ferreira P."/>
            <person name="Fisher S."/>
            <person name="FitzGerald M."/>
            <person name="Foley K."/>
            <person name="Foley C."/>
            <person name="Franke A."/>
            <person name="Friedrich D."/>
            <person name="Gage D."/>
            <person name="Garber M."/>
            <person name="Gearin G."/>
            <person name="Giannoukos G."/>
            <person name="Goode T."/>
            <person name="Goyette A."/>
            <person name="Graham J."/>
            <person name="Grandbois E."/>
            <person name="Gyaltsen K."/>
            <person name="Hafez N."/>
            <person name="Hagopian D."/>
            <person name="Hagos B."/>
            <person name="Hall J."/>
            <person name="Healy C."/>
            <person name="Hegarty R."/>
            <person name="Honan T."/>
            <person name="Horn A."/>
            <person name="Houde N."/>
            <person name="Hughes L."/>
            <person name="Hunnicutt L."/>
            <person name="Husby M."/>
            <person name="Jester B."/>
            <person name="Jones C."/>
            <person name="Kamat A."/>
            <person name="Kanga B."/>
            <person name="Kells C."/>
            <person name="Khazanovich D."/>
            <person name="Kieu A.C."/>
            <person name="Kisner P."/>
            <person name="Kumar M."/>
            <person name="Lance K."/>
            <person name="Landers T."/>
            <person name="Lara M."/>
            <person name="Lee W."/>
            <person name="Leger J.P."/>
            <person name="Lennon N."/>
            <person name="Leuper L."/>
            <person name="LeVine S."/>
            <person name="Liu J."/>
            <person name="Liu X."/>
            <person name="Lokyitsang Y."/>
            <person name="Lokyitsang T."/>
            <person name="Lui A."/>
            <person name="Macdonald J."/>
            <person name="Major J."/>
            <person name="Marabella R."/>
            <person name="Maru K."/>
            <person name="Matthews C."/>
            <person name="McDonough S."/>
            <person name="Mehta T."/>
            <person name="Meldrim J."/>
            <person name="Melnikov A."/>
            <person name="Meneus L."/>
            <person name="Mihalev A."/>
            <person name="Mihova T."/>
            <person name="Miller K."/>
            <person name="Mittelman R."/>
            <person name="Mlenga V."/>
            <person name="Mulrain L."/>
            <person name="Munson G."/>
            <person name="Navidi A."/>
            <person name="Naylor J."/>
            <person name="Nguyen T."/>
            <person name="Nguyen N."/>
            <person name="Nguyen C."/>
            <person name="Nguyen T."/>
            <person name="Nicol R."/>
            <person name="Norbu N."/>
            <person name="Norbu C."/>
            <person name="Novod N."/>
            <person name="Nyima T."/>
            <person name="Olandt P."/>
            <person name="O'Neill B."/>
            <person name="O'Neill K."/>
            <person name="Osman S."/>
            <person name="Oyono L."/>
            <person name="Patti C."/>
            <person name="Perrin D."/>
            <person name="Phunkhang P."/>
            <person name="Pierre F."/>
            <person name="Priest M."/>
            <person name="Rachupka A."/>
            <person name="Raghuraman S."/>
            <person name="Rameau R."/>
            <person name="Ray V."/>
            <person name="Raymond C."/>
            <person name="Rege F."/>
            <person name="Rise C."/>
            <person name="Rogers J."/>
            <person name="Rogov P."/>
            <person name="Sahalie J."/>
            <person name="Settipalli S."/>
            <person name="Sharpe T."/>
            <person name="Shea T."/>
            <person name="Sheehan M."/>
            <person name="Sherpa N."/>
            <person name="Shi J."/>
            <person name="Shih D."/>
            <person name="Sloan J."/>
            <person name="Smith C."/>
            <person name="Sparrow T."/>
            <person name="Stalker J."/>
            <person name="Stange-Thomann N."/>
            <person name="Stavropoulos S."/>
            <person name="Stone C."/>
            <person name="Stone S."/>
            <person name="Sykes S."/>
            <person name="Tchuinga P."/>
            <person name="Tenzing P."/>
            <person name="Tesfaye S."/>
            <person name="Thoulutsang D."/>
            <person name="Thoulutsang Y."/>
            <person name="Topham K."/>
            <person name="Topping I."/>
            <person name="Tsamla T."/>
            <person name="Vassiliev H."/>
            <person name="Venkataraman V."/>
            <person name="Vo A."/>
            <person name="Wangchuk T."/>
            <person name="Wangdi T."/>
            <person name="Weiand M."/>
            <person name="Wilkinson J."/>
            <person name="Wilson A."/>
            <person name="Yadav S."/>
            <person name="Yang S."/>
            <person name="Yang X."/>
            <person name="Young G."/>
            <person name="Yu Q."/>
            <person name="Zainoun J."/>
            <person name="Zembek L."/>
            <person name="Zimmer A."/>
            <person name="Lander E.S."/>
        </authorList>
    </citation>
    <scope>NUCLEOTIDE SEQUENCE [LARGE SCALE GENOMIC DNA]</scope>
    <source>
        <strain evidence="12">Boxer</strain>
    </source>
</reference>
<evidence type="ECO:0000256" key="10">
    <source>
        <dbReference type="SAM" id="MobiDB-lite"/>
    </source>
</evidence>
<dbReference type="CDD" id="cd09476">
    <property type="entry name" value="LIM1_TLP"/>
    <property type="match status" value="1"/>
</dbReference>
<evidence type="ECO:0000256" key="3">
    <source>
        <dbReference type="ARBA" id="ARBA00022737"/>
    </source>
</evidence>
<protein>
    <recommendedName>
        <fullName evidence="8">Cysteine-rich protein 2</fullName>
    </recommendedName>
</protein>
<dbReference type="Ensembl" id="ENSCAFT00000066945.2">
    <property type="protein sequence ID" value="ENSCAFP00000062641.1"/>
    <property type="gene ID" value="ENSCAFG00000018438.5"/>
</dbReference>
<keyword evidence="5" id="KW-0007">Acetylation</keyword>
<dbReference type="FunFam" id="2.10.110.10:FF:000025">
    <property type="entry name" value="Cysteine-rich protein 2"/>
    <property type="match status" value="1"/>
</dbReference>
<dbReference type="PANTHER" id="PTHR46074:SF2">
    <property type="entry name" value="CYSTEINE-RICH PROTEIN 2"/>
    <property type="match status" value="1"/>
</dbReference>
<keyword evidence="4 9" id="KW-0862">Zinc</keyword>
<comment type="subunit">
    <text evidence="7">Interacts with TGFB1I1.</text>
</comment>
<keyword evidence="3" id="KW-0677">Repeat</keyword>
<feature type="domain" description="LIM zinc-binding" evidence="11">
    <location>
        <begin position="153"/>
        <end position="292"/>
    </location>
</feature>
<keyword evidence="2 9" id="KW-0479">Metal-binding</keyword>
<dbReference type="PANTHER" id="PTHR46074">
    <property type="entry name" value="CYSTEINE-RICH PROTEIN CRIP FAMILY MEMBER"/>
    <property type="match status" value="1"/>
</dbReference>
<dbReference type="AlphaFoldDB" id="A0A8P0PBF7"/>
<evidence type="ECO:0000256" key="6">
    <source>
        <dbReference type="ARBA" id="ARBA00023038"/>
    </source>
</evidence>
<evidence type="ECO:0000256" key="8">
    <source>
        <dbReference type="ARBA" id="ARBA00039933"/>
    </source>
</evidence>
<name>A0A8P0PBF7_CANLF</name>
<keyword evidence="6 9" id="KW-0440">LIM domain</keyword>
<organism evidence="12 13">
    <name type="scientific">Canis lupus familiaris</name>
    <name type="common">Dog</name>
    <name type="synonym">Canis familiaris</name>
    <dbReference type="NCBI Taxonomy" id="9615"/>
    <lineage>
        <taxon>Eukaryota</taxon>
        <taxon>Metazoa</taxon>
        <taxon>Chordata</taxon>
        <taxon>Craniata</taxon>
        <taxon>Vertebrata</taxon>
        <taxon>Euteleostomi</taxon>
        <taxon>Mammalia</taxon>
        <taxon>Eutheria</taxon>
        <taxon>Laurasiatheria</taxon>
        <taxon>Carnivora</taxon>
        <taxon>Caniformia</taxon>
        <taxon>Canidae</taxon>
        <taxon>Canis</taxon>
    </lineage>
</organism>
<accession>A0A8P0PBF7</accession>
<gene>
    <name evidence="12" type="primary">CRIP2</name>
</gene>
<evidence type="ECO:0000256" key="1">
    <source>
        <dbReference type="ARBA" id="ARBA00022553"/>
    </source>
</evidence>
<dbReference type="SUPFAM" id="SSF57716">
    <property type="entry name" value="Glucocorticoid receptor-like (DNA-binding domain)"/>
    <property type="match status" value="4"/>
</dbReference>